<reference evidence="3 4" key="1">
    <citation type="submission" date="2015-01" db="EMBL/GenBank/DDBJ databases">
        <title>Evolution of Trichinella species and genotypes.</title>
        <authorList>
            <person name="Korhonen P.K."/>
            <person name="Edoardo P."/>
            <person name="Giuseppe L.R."/>
            <person name="Gasser R.B."/>
        </authorList>
    </citation>
    <scope>NUCLEOTIDE SEQUENCE [LARGE SCALE GENOMIC DNA]</scope>
    <source>
        <strain evidence="2">ISS176</strain>
        <strain evidence="1">ISS588</strain>
    </source>
</reference>
<gene>
    <name evidence="1" type="ORF">T4B_1490</name>
    <name evidence="2" type="ORF">T4C_10336</name>
</gene>
<name>A0A0V1IB95_TRIPS</name>
<dbReference type="Proteomes" id="UP000054805">
    <property type="component" value="Unassembled WGS sequence"/>
</dbReference>
<dbReference type="EMBL" id="JYDV01000122">
    <property type="protein sequence ID" value="KRZ31182.1"/>
    <property type="molecule type" value="Genomic_DNA"/>
</dbReference>
<dbReference type="EMBL" id="JYDS01000251">
    <property type="protein sequence ID" value="KRZ20126.1"/>
    <property type="molecule type" value="Genomic_DNA"/>
</dbReference>
<protein>
    <submittedName>
        <fullName evidence="1">Uncharacterized protein</fullName>
    </submittedName>
</protein>
<sequence length="141" mass="16325">MQAEFYSQIWSIAKQFKLHNNALTWQYHFAILDNISEICPFFPKLKILINVPPQLRSAYSTNSLKMPPHANSYEISSHFCISKLQITFGIKCFPTLMMDYEEFNLNGKKVVETNILLEGVNECISCEAKSTKLKSHFQTRL</sequence>
<proteinExistence type="predicted"/>
<keyword evidence="3" id="KW-1185">Reference proteome</keyword>
<evidence type="ECO:0000313" key="1">
    <source>
        <dbReference type="EMBL" id="KRZ20126.1"/>
    </source>
</evidence>
<evidence type="ECO:0000313" key="4">
    <source>
        <dbReference type="Proteomes" id="UP000054826"/>
    </source>
</evidence>
<dbReference type="Proteomes" id="UP000054826">
    <property type="component" value="Unassembled WGS sequence"/>
</dbReference>
<evidence type="ECO:0000313" key="2">
    <source>
        <dbReference type="EMBL" id="KRZ31182.1"/>
    </source>
</evidence>
<comment type="caution">
    <text evidence="1">The sequence shown here is derived from an EMBL/GenBank/DDBJ whole genome shotgun (WGS) entry which is preliminary data.</text>
</comment>
<dbReference type="AlphaFoldDB" id="A0A0V1IB95"/>
<accession>A0A0V1IB95</accession>
<organism evidence="1 3">
    <name type="scientific">Trichinella pseudospiralis</name>
    <name type="common">Parasitic roundworm</name>
    <dbReference type="NCBI Taxonomy" id="6337"/>
    <lineage>
        <taxon>Eukaryota</taxon>
        <taxon>Metazoa</taxon>
        <taxon>Ecdysozoa</taxon>
        <taxon>Nematoda</taxon>
        <taxon>Enoplea</taxon>
        <taxon>Dorylaimia</taxon>
        <taxon>Trichinellida</taxon>
        <taxon>Trichinellidae</taxon>
        <taxon>Trichinella</taxon>
    </lineage>
</organism>
<evidence type="ECO:0000313" key="3">
    <source>
        <dbReference type="Proteomes" id="UP000054805"/>
    </source>
</evidence>